<dbReference type="InterPro" id="IPR008279">
    <property type="entry name" value="PEP-util_enz_mobile_dom"/>
</dbReference>
<reference evidence="3 4" key="1">
    <citation type="submission" date="2022-06" db="EMBL/GenBank/DDBJ databases">
        <title>Genomic Encyclopedia of Archaeal and Bacterial Type Strains, Phase II (KMG-II): from individual species to whole genera.</title>
        <authorList>
            <person name="Goeker M."/>
        </authorList>
    </citation>
    <scope>NUCLEOTIDE SEQUENCE [LARGE SCALE GENOMIC DNA]</scope>
    <source>
        <strain evidence="3 4">DSM 45037</strain>
    </source>
</reference>
<dbReference type="NCBIfam" id="NF006150">
    <property type="entry name" value="PRK08296.1-2"/>
    <property type="match status" value="1"/>
</dbReference>
<comment type="caution">
    <text evidence="3">The sequence shown here is derived from an EMBL/GenBank/DDBJ whole genome shotgun (WGS) entry which is preliminary data.</text>
</comment>
<evidence type="ECO:0000313" key="4">
    <source>
        <dbReference type="Proteomes" id="UP001205740"/>
    </source>
</evidence>
<gene>
    <name evidence="3" type="ORF">LX12_001823</name>
</gene>
<evidence type="ECO:0000313" key="3">
    <source>
        <dbReference type="EMBL" id="MCP2160636.1"/>
    </source>
</evidence>
<feature type="domain" description="PEP-utilising enzyme mobile" evidence="2">
    <location>
        <begin position="534"/>
        <end position="604"/>
    </location>
</feature>
<dbReference type="PANTHER" id="PTHR43615:SF1">
    <property type="entry name" value="PPDK_N DOMAIN-CONTAINING PROTEIN"/>
    <property type="match status" value="1"/>
</dbReference>
<dbReference type="InterPro" id="IPR051549">
    <property type="entry name" value="PEP_Utilizing_Enz"/>
</dbReference>
<proteinExistence type="predicted"/>
<keyword evidence="4" id="KW-1185">Reference proteome</keyword>
<dbReference type="EMBL" id="JAMTCG010000003">
    <property type="protein sequence ID" value="MCP2160636.1"/>
    <property type="molecule type" value="Genomic_DNA"/>
</dbReference>
<evidence type="ECO:0000259" key="2">
    <source>
        <dbReference type="Pfam" id="PF00391"/>
    </source>
</evidence>
<dbReference type="InterPro" id="IPR036637">
    <property type="entry name" value="Phosphohistidine_dom_sf"/>
</dbReference>
<sequence length="611" mass="69116">MTTTQPAQAAMKSFPRPSSLPVPEGAEGWEKLYPYNLAFQNVDGPDDEKFWFCDSQHWPTVYKPFETIGGEFAVKCLGQYNTRHLMIPPANGIEFKIHLGYLYMSPVAVPEDQIAARVPEFEKRVGHYFQNWDSLLEQWKIKVRATIDEMEALTFAPLPDMVPFDDIVSGKAKDGSEVLMENYDRLIQLCYQNWQYHFEFLNLGYIAYLDFFTFAKQVFPDIPDLAVAKMVQGVDMELFRPDDELKKLAALAVRIGLHDEFDDTDDVAGTLARIASHAQGQQWIDAWTAAQDPWFNFTVGNGFYGHDKYWIEHLEIPLGFIKDYIRRLEDGQDIMRPVETLVAERERIVEEYRSMLDGENLAAFDAKRGLAATAYPYVENHNFYIEHWTMGVFWRKVRELSRVFVADRFWADENDMLFLTRSEVRDALFDLVTGWAVGVTPTGPSYWPKEIERRRGIVDALSTQRPQPALNTPPAQITEPFTQMLWGITTEQVQQWLADDEDSDGAITGMAASPGVVEGRARVVYHADQLSEVQAGEILVATITAPSWGPVFGKITATVTDIGGMMSHAAIVCREYGLPAVTGTGNGSTTITTGQLIRVDGTRGRVEILED</sequence>
<dbReference type="Pfam" id="PF00391">
    <property type="entry name" value="PEP-utilizers"/>
    <property type="match status" value="1"/>
</dbReference>
<dbReference type="SUPFAM" id="SSF52009">
    <property type="entry name" value="Phosphohistidine domain"/>
    <property type="match status" value="1"/>
</dbReference>
<dbReference type="NCBIfam" id="NF006153">
    <property type="entry name" value="PRK08296.1-5"/>
    <property type="match status" value="1"/>
</dbReference>
<organism evidence="3 4">
    <name type="scientific">Williamsia serinedens</name>
    <dbReference type="NCBI Taxonomy" id="391736"/>
    <lineage>
        <taxon>Bacteria</taxon>
        <taxon>Bacillati</taxon>
        <taxon>Actinomycetota</taxon>
        <taxon>Actinomycetes</taxon>
        <taxon>Mycobacteriales</taxon>
        <taxon>Nocardiaceae</taxon>
        <taxon>Williamsia</taxon>
    </lineage>
</organism>
<protein>
    <submittedName>
        <fullName evidence="3">Pyruvate, water dikinase</fullName>
    </submittedName>
</protein>
<accession>A0ABT1H0H6</accession>
<dbReference type="Proteomes" id="UP001205740">
    <property type="component" value="Unassembled WGS sequence"/>
</dbReference>
<feature type="region of interest" description="Disordered" evidence="1">
    <location>
        <begin position="1"/>
        <end position="22"/>
    </location>
</feature>
<name>A0ABT1H0H6_9NOCA</name>
<dbReference type="RefSeq" id="WP_253654214.1">
    <property type="nucleotide sequence ID" value="NZ_BAAAOE010000003.1"/>
</dbReference>
<dbReference type="Gene3D" id="3.50.30.10">
    <property type="entry name" value="Phosphohistidine domain"/>
    <property type="match status" value="1"/>
</dbReference>
<dbReference type="PANTHER" id="PTHR43615">
    <property type="entry name" value="PHOSPHOENOLPYRUVATE SYNTHASE-RELATED"/>
    <property type="match status" value="1"/>
</dbReference>
<keyword evidence="3" id="KW-0670">Pyruvate</keyword>
<evidence type="ECO:0000256" key="1">
    <source>
        <dbReference type="SAM" id="MobiDB-lite"/>
    </source>
</evidence>